<evidence type="ECO:0000313" key="15">
    <source>
        <dbReference type="Proteomes" id="UP001298681"/>
    </source>
</evidence>
<dbReference type="CDD" id="cd01555">
    <property type="entry name" value="UdpNAET"/>
    <property type="match status" value="1"/>
</dbReference>
<protein>
    <recommendedName>
        <fullName evidence="12">UDP-N-acetylglucosamine 1-carboxyvinyltransferase</fullName>
        <ecNumber evidence="12">2.5.1.7</ecNumber>
    </recommendedName>
    <alternativeName>
        <fullName evidence="12">Enoylpyruvate transferase</fullName>
    </alternativeName>
    <alternativeName>
        <fullName evidence="12">UDP-N-acetylglucosamine enolpyruvyl transferase</fullName>
        <shortName evidence="12">EPT</shortName>
    </alternativeName>
</protein>
<dbReference type="Pfam" id="PF00275">
    <property type="entry name" value="EPSP_synthase"/>
    <property type="match status" value="1"/>
</dbReference>
<comment type="function">
    <text evidence="12">Cell wall formation. Adds enolpyruvyl to UDP-N-acetylglucosamine.</text>
</comment>
<keyword evidence="5 12" id="KW-0808">Transferase</keyword>
<keyword evidence="7 12" id="KW-0573">Peptidoglycan synthesis</keyword>
<keyword evidence="8 12" id="KW-0131">Cell cycle</keyword>
<name>A0ABS9MJ32_9FIRM</name>
<feature type="binding site" evidence="12">
    <location>
        <position position="306"/>
    </location>
    <ligand>
        <name>UDP-N-acetyl-alpha-D-glucosamine</name>
        <dbReference type="ChEBI" id="CHEBI:57705"/>
    </ligand>
</feature>
<evidence type="ECO:0000259" key="13">
    <source>
        <dbReference type="Pfam" id="PF00275"/>
    </source>
</evidence>
<evidence type="ECO:0000256" key="10">
    <source>
        <dbReference type="ARBA" id="ARBA00038367"/>
    </source>
</evidence>
<dbReference type="EMBL" id="JAKNHQ010000007">
    <property type="protein sequence ID" value="MCG4610596.1"/>
    <property type="molecule type" value="Genomic_DNA"/>
</dbReference>
<evidence type="ECO:0000256" key="8">
    <source>
        <dbReference type="ARBA" id="ARBA00023306"/>
    </source>
</evidence>
<dbReference type="Proteomes" id="UP001298681">
    <property type="component" value="Unassembled WGS sequence"/>
</dbReference>
<comment type="caution">
    <text evidence="14">The sequence shown here is derived from an EMBL/GenBank/DDBJ whole genome shotgun (WGS) entry which is preliminary data.</text>
</comment>
<feature type="binding site" evidence="12">
    <location>
        <begin position="121"/>
        <end position="125"/>
    </location>
    <ligand>
        <name>UDP-N-acetyl-alpha-D-glucosamine</name>
        <dbReference type="ChEBI" id="CHEBI:57705"/>
    </ligand>
</feature>
<keyword evidence="9 12" id="KW-0961">Cell wall biogenesis/degradation</keyword>
<keyword evidence="3 12" id="KW-0963">Cytoplasm</keyword>
<keyword evidence="12" id="KW-0670">Pyruvate</keyword>
<feature type="modified residue" description="2-(S-cysteinyl)pyruvic acid O-phosphothioketal" evidence="12">
    <location>
        <position position="116"/>
    </location>
</feature>
<dbReference type="RefSeq" id="WP_087234810.1">
    <property type="nucleotide sequence ID" value="NZ_JAKNHQ010000007.1"/>
</dbReference>
<feature type="binding site" evidence="12">
    <location>
        <position position="92"/>
    </location>
    <ligand>
        <name>UDP-N-acetyl-alpha-D-glucosamine</name>
        <dbReference type="ChEBI" id="CHEBI:57705"/>
    </ligand>
</feature>
<dbReference type="GO" id="GO:0008760">
    <property type="term" value="F:UDP-N-acetylglucosamine 1-carboxyvinyltransferase activity"/>
    <property type="evidence" value="ECO:0007669"/>
    <property type="project" value="UniProtKB-EC"/>
</dbReference>
<feature type="binding site" evidence="12">
    <location>
        <begin position="22"/>
        <end position="23"/>
    </location>
    <ligand>
        <name>phosphoenolpyruvate</name>
        <dbReference type="ChEBI" id="CHEBI:58702"/>
    </ligand>
</feature>
<comment type="caution">
    <text evidence="12">Lacks conserved residue(s) required for the propagation of feature annotation.</text>
</comment>
<accession>A0ABS9MJ32</accession>
<dbReference type="Gene3D" id="3.65.10.10">
    <property type="entry name" value="Enolpyruvate transferase domain"/>
    <property type="match status" value="2"/>
</dbReference>
<evidence type="ECO:0000256" key="7">
    <source>
        <dbReference type="ARBA" id="ARBA00022984"/>
    </source>
</evidence>
<dbReference type="NCBIfam" id="NF006873">
    <property type="entry name" value="PRK09369.1"/>
    <property type="match status" value="1"/>
</dbReference>
<dbReference type="InterPro" id="IPR001986">
    <property type="entry name" value="Enolpyruvate_Tfrase_dom"/>
</dbReference>
<evidence type="ECO:0000256" key="2">
    <source>
        <dbReference type="ARBA" id="ARBA00004752"/>
    </source>
</evidence>
<evidence type="ECO:0000256" key="12">
    <source>
        <dbReference type="HAMAP-Rule" id="MF_00111"/>
    </source>
</evidence>
<feature type="binding site" evidence="12">
    <location>
        <position position="328"/>
    </location>
    <ligand>
        <name>UDP-N-acetyl-alpha-D-glucosamine</name>
        <dbReference type="ChEBI" id="CHEBI:57705"/>
    </ligand>
</feature>
<comment type="similarity">
    <text evidence="10 12">Belongs to the EPSP synthase family. MurA subfamily.</text>
</comment>
<dbReference type="PANTHER" id="PTHR43783">
    <property type="entry name" value="UDP-N-ACETYLGLUCOSAMINE 1-CARBOXYVINYLTRANSFERASE"/>
    <property type="match status" value="1"/>
</dbReference>
<evidence type="ECO:0000256" key="5">
    <source>
        <dbReference type="ARBA" id="ARBA00022679"/>
    </source>
</evidence>
<keyword evidence="4 12" id="KW-0132">Cell division</keyword>
<reference evidence="14 15" key="1">
    <citation type="submission" date="2022-01" db="EMBL/GenBank/DDBJ databases">
        <title>Collection of gut derived symbiotic bacterial strains cultured from healthy donors.</title>
        <authorList>
            <person name="Lin H."/>
            <person name="Kohout C."/>
            <person name="Waligurski E."/>
            <person name="Pamer E.G."/>
        </authorList>
    </citation>
    <scope>NUCLEOTIDE SEQUENCE [LARGE SCALE GENOMIC DNA]</scope>
    <source>
        <strain evidence="14 15">DFI.7.58</strain>
    </source>
</reference>
<dbReference type="PANTHER" id="PTHR43783:SF1">
    <property type="entry name" value="UDP-N-ACETYLGLUCOSAMINE 1-CARBOXYVINYLTRANSFERASE"/>
    <property type="match status" value="1"/>
</dbReference>
<dbReference type="InterPro" id="IPR013792">
    <property type="entry name" value="RNA3'P_cycl/enolpyr_Trfase_a/b"/>
</dbReference>
<dbReference type="InterPro" id="IPR050068">
    <property type="entry name" value="MurA_subfamily"/>
</dbReference>
<sequence>MSKLLIQGPSRLKGEIRVHGAKNSTLPLMAASLLCDSTCVLHNCPVLSDVKTSEKILQHLGCRTGRSGSDVLIDPRGVEQSDIPEHLMREMRSSIVFLGAILSRMGRAELSFPGGCELGPRPIDLHLSALRKMGVTIQEDHGCLKCSAPEGLKGVQIAFSFPSVGATENVLLAACCAGGTTTITNAAREPEICDLADFLNCCGAKISGAGDSTIVIEGVKSLHGCEHEVIPDRIAAATYLAATAATGGSIILNHVVPEHLAPVLPLFEESGCRFAIHEKEIYMSAPSRLGRIKNVRTMPYPGFPTDAQAPMMAMAAVANGTSIFVENIFESRYKHVGELLRLGANIKVEGRVAVVEGVGRLSGAPVEAADLRGGAALVVAGLAAQGETLVSGVRHIDRGYECLEENLCLLGAQVKRLPD</sequence>
<evidence type="ECO:0000256" key="3">
    <source>
        <dbReference type="ARBA" id="ARBA00022490"/>
    </source>
</evidence>
<evidence type="ECO:0000256" key="4">
    <source>
        <dbReference type="ARBA" id="ARBA00022618"/>
    </source>
</evidence>
<dbReference type="HAMAP" id="MF_00111">
    <property type="entry name" value="MurA"/>
    <property type="match status" value="1"/>
</dbReference>
<keyword evidence="15" id="KW-1185">Reference proteome</keyword>
<comment type="catalytic activity">
    <reaction evidence="11 12">
        <text>phosphoenolpyruvate + UDP-N-acetyl-alpha-D-glucosamine = UDP-N-acetyl-3-O-(1-carboxyvinyl)-alpha-D-glucosamine + phosphate</text>
        <dbReference type="Rhea" id="RHEA:18681"/>
        <dbReference type="ChEBI" id="CHEBI:43474"/>
        <dbReference type="ChEBI" id="CHEBI:57705"/>
        <dbReference type="ChEBI" id="CHEBI:58702"/>
        <dbReference type="ChEBI" id="CHEBI:68483"/>
        <dbReference type="EC" id="2.5.1.7"/>
    </reaction>
</comment>
<organism evidence="14 15">
    <name type="scientific">Anaeromassilibacillus senegalensis</name>
    <dbReference type="NCBI Taxonomy" id="1673717"/>
    <lineage>
        <taxon>Bacteria</taxon>
        <taxon>Bacillati</taxon>
        <taxon>Bacillota</taxon>
        <taxon>Clostridia</taxon>
        <taxon>Eubacteriales</taxon>
        <taxon>Acutalibacteraceae</taxon>
        <taxon>Anaeromassilibacillus</taxon>
    </lineage>
</organism>
<dbReference type="NCBIfam" id="TIGR01072">
    <property type="entry name" value="murA"/>
    <property type="match status" value="1"/>
</dbReference>
<keyword evidence="6 12" id="KW-0133">Cell shape</keyword>
<comment type="pathway">
    <text evidence="2 12">Cell wall biogenesis; peptidoglycan biosynthesis.</text>
</comment>
<evidence type="ECO:0000313" key="14">
    <source>
        <dbReference type="EMBL" id="MCG4610596.1"/>
    </source>
</evidence>
<evidence type="ECO:0000256" key="1">
    <source>
        <dbReference type="ARBA" id="ARBA00004496"/>
    </source>
</evidence>
<evidence type="ECO:0000256" key="11">
    <source>
        <dbReference type="ARBA" id="ARBA00047527"/>
    </source>
</evidence>
<evidence type="ECO:0000256" key="9">
    <source>
        <dbReference type="ARBA" id="ARBA00023316"/>
    </source>
</evidence>
<gene>
    <name evidence="12 14" type="primary">murA</name>
    <name evidence="14" type="ORF">L0P57_06575</name>
</gene>
<dbReference type="InterPro" id="IPR005750">
    <property type="entry name" value="UDP_GlcNAc_COvinyl_MurA"/>
</dbReference>
<evidence type="ECO:0000256" key="6">
    <source>
        <dbReference type="ARBA" id="ARBA00022960"/>
    </source>
</evidence>
<feature type="active site" description="Proton donor" evidence="12">
    <location>
        <position position="116"/>
    </location>
</feature>
<proteinExistence type="inferred from homology"/>
<dbReference type="EC" id="2.5.1.7" evidence="12"/>
<dbReference type="SUPFAM" id="SSF55205">
    <property type="entry name" value="EPT/RTPC-like"/>
    <property type="match status" value="1"/>
</dbReference>
<dbReference type="InterPro" id="IPR036968">
    <property type="entry name" value="Enolpyruvate_Tfrase_sf"/>
</dbReference>
<feature type="domain" description="Enolpyruvate transferase" evidence="13">
    <location>
        <begin position="6"/>
        <end position="407"/>
    </location>
</feature>
<comment type="subcellular location">
    <subcellularLocation>
        <location evidence="1 12">Cytoplasm</location>
    </subcellularLocation>
</comment>